<dbReference type="Gene3D" id="1.10.246.60">
    <property type="entry name" value="Eukaryotic translation initiation factor 3 like domains"/>
    <property type="match status" value="1"/>
</dbReference>
<evidence type="ECO:0000313" key="7">
    <source>
        <dbReference type="Proteomes" id="UP000756132"/>
    </source>
</evidence>
<feature type="region of interest" description="Disordered" evidence="5">
    <location>
        <begin position="1"/>
        <end position="151"/>
    </location>
</feature>
<dbReference type="Pfam" id="PF08597">
    <property type="entry name" value="eIF3_subunit"/>
    <property type="match status" value="1"/>
</dbReference>
<dbReference type="PANTHER" id="PTHR21681">
    <property type="entry name" value="EUKARYOTIC TRANSLATION INITIATION FACTOR 3 SUBUNIT J"/>
    <property type="match status" value="1"/>
</dbReference>
<dbReference type="InterPro" id="IPR023194">
    <property type="entry name" value="eIF3-like_dom_sf"/>
</dbReference>
<evidence type="ECO:0000313" key="6">
    <source>
        <dbReference type="EMBL" id="UJO16026.1"/>
    </source>
</evidence>
<protein>
    <recommendedName>
        <fullName evidence="4">Eukaryotic translation initiation factor 3 subunit J</fullName>
        <shortName evidence="4">eIF3j</shortName>
    </recommendedName>
    <alternativeName>
        <fullName evidence="4">Eukaryotic translation initiation factor 3 30 kDa subunit homolog</fullName>
        <shortName evidence="4">eIF-3 30 kDa subunit homolog</shortName>
    </alternativeName>
</protein>
<evidence type="ECO:0000256" key="2">
    <source>
        <dbReference type="ARBA" id="ARBA00022540"/>
    </source>
</evidence>
<dbReference type="OrthoDB" id="20381at2759"/>
<accession>A0A9Q8LEG0</accession>
<feature type="compositionally biased region" description="Acidic residues" evidence="5">
    <location>
        <begin position="38"/>
        <end position="57"/>
    </location>
</feature>
<dbReference type="InterPro" id="IPR013906">
    <property type="entry name" value="eIF3j"/>
</dbReference>
<evidence type="ECO:0000256" key="1">
    <source>
        <dbReference type="ARBA" id="ARBA00022490"/>
    </source>
</evidence>
<dbReference type="HAMAP" id="MF_03009">
    <property type="entry name" value="eIF3j"/>
    <property type="match status" value="1"/>
</dbReference>
<sequence>MAPSKAPVSWDDDESGSDSTTPSSPPAPAVAVRRNKFDDEEDEDVLESWDAAEDSEEEREKAKKAAEAKAKADALAKANAKSKSQRIEEKRNERLRQKAETLDLEDSDEDEATRRERQRQAEKDGDFAAAEDLFGGVGGVPESRSKATKAVTVQASNAPEDKVDLSKLSIFNPNTALQFNKLREVLVPLLNQNGKKPHYELFMKEFTKQIVRDLNSEQVKKLASGLTTISNEKLKEEKLAEKGGKKSKAAKTKTSLNASRNLASTADVGAYDDDGLDDGDFM</sequence>
<evidence type="ECO:0000256" key="5">
    <source>
        <dbReference type="SAM" id="MobiDB-lite"/>
    </source>
</evidence>
<comment type="similarity">
    <text evidence="4">Belongs to the eIF-3 subunit J family.</text>
</comment>
<feature type="compositionally biased region" description="Basic and acidic residues" evidence="5">
    <location>
        <begin position="58"/>
        <end position="74"/>
    </location>
</feature>
<comment type="function">
    <text evidence="4">Component of the eukaryotic translation initiation factor 3 (eIF-3) complex, which is involved in protein synthesis of a specialized repertoire of mRNAs and, together with other initiation factors, stimulates binding of mRNA and methionyl-tRNAi to the 40S ribosome. The eIF-3 complex specifically targets and initiates translation of a subset of mRNAs involved in cell proliferation.</text>
</comment>
<dbReference type="OMA" id="KPHYALW"/>
<dbReference type="Proteomes" id="UP000756132">
    <property type="component" value="Chromosome 4"/>
</dbReference>
<keyword evidence="7" id="KW-1185">Reference proteome</keyword>
<dbReference type="GO" id="GO:0003743">
    <property type="term" value="F:translation initiation factor activity"/>
    <property type="evidence" value="ECO:0007669"/>
    <property type="project" value="UniProtKB-UniRule"/>
</dbReference>
<proteinExistence type="inferred from homology"/>
<keyword evidence="3 4" id="KW-0648">Protein biosynthesis</keyword>
<feature type="region of interest" description="Disordered" evidence="5">
    <location>
        <begin position="239"/>
        <end position="258"/>
    </location>
</feature>
<organism evidence="6 7">
    <name type="scientific">Passalora fulva</name>
    <name type="common">Tomato leaf mold</name>
    <name type="synonym">Cladosporium fulvum</name>
    <dbReference type="NCBI Taxonomy" id="5499"/>
    <lineage>
        <taxon>Eukaryota</taxon>
        <taxon>Fungi</taxon>
        <taxon>Dikarya</taxon>
        <taxon>Ascomycota</taxon>
        <taxon>Pezizomycotina</taxon>
        <taxon>Dothideomycetes</taxon>
        <taxon>Dothideomycetidae</taxon>
        <taxon>Mycosphaerellales</taxon>
        <taxon>Mycosphaerellaceae</taxon>
        <taxon>Fulvia</taxon>
    </lineage>
</organism>
<feature type="compositionally biased region" description="Basic and acidic residues" evidence="5">
    <location>
        <begin position="112"/>
        <end position="126"/>
    </location>
</feature>
<gene>
    <name evidence="4" type="primary">HCR1</name>
    <name evidence="6" type="ORF">CLAFUR5_05105</name>
</gene>
<comment type="subunit">
    <text evidence="4">Component of the eukaryotic translation initiation factor 3 (eIF-3) complex.</text>
</comment>
<feature type="compositionally biased region" description="Acidic residues" evidence="5">
    <location>
        <begin position="102"/>
        <end position="111"/>
    </location>
</feature>
<dbReference type="EMBL" id="CP090166">
    <property type="protein sequence ID" value="UJO16026.1"/>
    <property type="molecule type" value="Genomic_DNA"/>
</dbReference>
<dbReference type="AlphaFoldDB" id="A0A9Q8LEG0"/>
<dbReference type="GO" id="GO:0005852">
    <property type="term" value="C:eukaryotic translation initiation factor 3 complex"/>
    <property type="evidence" value="ECO:0007669"/>
    <property type="project" value="UniProtKB-UniRule"/>
</dbReference>
<comment type="subcellular location">
    <subcellularLocation>
        <location evidence="4">Cytoplasm</location>
    </subcellularLocation>
</comment>
<name>A0A9Q8LEG0_PASFU</name>
<keyword evidence="2 4" id="KW-0396">Initiation factor</keyword>
<reference evidence="6" key="2">
    <citation type="journal article" date="2022" name="Microb. Genom.">
        <title>A chromosome-scale genome assembly of the tomato pathogen Cladosporium fulvum reveals a compartmentalized genome architecture and the presence of a dispensable chromosome.</title>
        <authorList>
            <person name="Zaccaron A.Z."/>
            <person name="Chen L.H."/>
            <person name="Samaras A."/>
            <person name="Stergiopoulos I."/>
        </authorList>
    </citation>
    <scope>NUCLEOTIDE SEQUENCE</scope>
    <source>
        <strain evidence="6">Race5_Kim</strain>
    </source>
</reference>
<evidence type="ECO:0000256" key="3">
    <source>
        <dbReference type="ARBA" id="ARBA00022917"/>
    </source>
</evidence>
<dbReference type="PANTHER" id="PTHR21681:SF0">
    <property type="entry name" value="EUKARYOTIC TRANSLATION INITIATION FACTOR 3 SUBUNIT J"/>
    <property type="match status" value="1"/>
</dbReference>
<keyword evidence="1 4" id="KW-0963">Cytoplasm</keyword>
<dbReference type="GO" id="GO:0033290">
    <property type="term" value="C:eukaryotic 48S preinitiation complex"/>
    <property type="evidence" value="ECO:0007669"/>
    <property type="project" value="UniProtKB-UniRule"/>
</dbReference>
<reference evidence="6" key="1">
    <citation type="submission" date="2021-12" db="EMBL/GenBank/DDBJ databases">
        <authorList>
            <person name="Zaccaron A."/>
            <person name="Stergiopoulos I."/>
        </authorList>
    </citation>
    <scope>NUCLEOTIDE SEQUENCE</scope>
    <source>
        <strain evidence="6">Race5_Kim</strain>
    </source>
</reference>
<dbReference type="GO" id="GO:0016282">
    <property type="term" value="C:eukaryotic 43S preinitiation complex"/>
    <property type="evidence" value="ECO:0007669"/>
    <property type="project" value="UniProtKB-UniRule"/>
</dbReference>
<evidence type="ECO:0000256" key="4">
    <source>
        <dbReference type="HAMAP-Rule" id="MF_03009"/>
    </source>
</evidence>
<dbReference type="GO" id="GO:0001732">
    <property type="term" value="P:formation of cytoplasmic translation initiation complex"/>
    <property type="evidence" value="ECO:0007669"/>
    <property type="project" value="UniProtKB-UniRule"/>
</dbReference>
<feature type="compositionally biased region" description="Basic and acidic residues" evidence="5">
    <location>
        <begin position="85"/>
        <end position="101"/>
    </location>
</feature>